<dbReference type="Pfam" id="PF02586">
    <property type="entry name" value="SRAP"/>
    <property type="match status" value="1"/>
</dbReference>
<keyword evidence="4" id="KW-0378">Hydrolase</keyword>
<keyword evidence="3" id="KW-0227">DNA damage</keyword>
<dbReference type="GO" id="GO:0006508">
    <property type="term" value="P:proteolysis"/>
    <property type="evidence" value="ECO:0007669"/>
    <property type="project" value="UniProtKB-KW"/>
</dbReference>
<evidence type="ECO:0000256" key="6">
    <source>
        <dbReference type="ARBA" id="ARBA00023125"/>
    </source>
</evidence>
<comment type="similarity">
    <text evidence="1">Belongs to the SOS response-associated peptidase family.</text>
</comment>
<dbReference type="PANTHER" id="PTHR13604:SF0">
    <property type="entry name" value="ABASIC SITE PROCESSING PROTEIN HMCES"/>
    <property type="match status" value="1"/>
</dbReference>
<keyword evidence="2" id="KW-0645">Protease</keyword>
<evidence type="ECO:0000256" key="4">
    <source>
        <dbReference type="ARBA" id="ARBA00022801"/>
    </source>
</evidence>
<accession>A0A6J6LHC1</accession>
<dbReference type="GO" id="GO:0008233">
    <property type="term" value="F:peptidase activity"/>
    <property type="evidence" value="ECO:0007669"/>
    <property type="project" value="UniProtKB-KW"/>
</dbReference>
<protein>
    <submittedName>
        <fullName evidence="8">Unannotated protein</fullName>
    </submittedName>
</protein>
<evidence type="ECO:0000256" key="3">
    <source>
        <dbReference type="ARBA" id="ARBA00022763"/>
    </source>
</evidence>
<proteinExistence type="inferred from homology"/>
<keyword evidence="5" id="KW-0190">Covalent protein-DNA linkage</keyword>
<keyword evidence="6" id="KW-0238">DNA-binding</keyword>
<dbReference type="PANTHER" id="PTHR13604">
    <property type="entry name" value="DC12-RELATED"/>
    <property type="match status" value="1"/>
</dbReference>
<dbReference type="InterPro" id="IPR036590">
    <property type="entry name" value="SRAP-like"/>
</dbReference>
<organism evidence="8">
    <name type="scientific">freshwater metagenome</name>
    <dbReference type="NCBI Taxonomy" id="449393"/>
    <lineage>
        <taxon>unclassified sequences</taxon>
        <taxon>metagenomes</taxon>
        <taxon>ecological metagenomes</taxon>
    </lineage>
</organism>
<evidence type="ECO:0000256" key="7">
    <source>
        <dbReference type="ARBA" id="ARBA00023239"/>
    </source>
</evidence>
<dbReference type="EMBL" id="CAEZWW010000003">
    <property type="protein sequence ID" value="CAB4661102.1"/>
    <property type="molecule type" value="Genomic_DNA"/>
</dbReference>
<sequence>MCGRYVAALDPAALVAEFEVIIPPVENLLADYNVAPTKRVYVVVDNKDSATPGNALEVAHWGLVPSWAKDRSMASRMINARVETVADKPSFRSAFGKRRCLIPANGYYEWSAPPKQPFYIHAADGAPLAMAGLYEWWRDPSVAEPNPAAWLMTCTIITTASKGDISQIHDRMPVLIAREDRSGWLDHCVGGELALAGATTSVPLASYPVSTVVNKVSNNGPALVSALPGIPAGPSEFQEVCSSLIPEPQQ</sequence>
<name>A0A6J6LHC1_9ZZZZ</name>
<dbReference type="GO" id="GO:0016829">
    <property type="term" value="F:lyase activity"/>
    <property type="evidence" value="ECO:0007669"/>
    <property type="project" value="UniProtKB-KW"/>
</dbReference>
<gene>
    <name evidence="8" type="ORF">UFOPK2310_00057</name>
</gene>
<evidence type="ECO:0000256" key="2">
    <source>
        <dbReference type="ARBA" id="ARBA00022670"/>
    </source>
</evidence>
<dbReference type="Gene3D" id="3.90.1680.10">
    <property type="entry name" value="SOS response associated peptidase-like"/>
    <property type="match status" value="1"/>
</dbReference>
<evidence type="ECO:0000313" key="8">
    <source>
        <dbReference type="EMBL" id="CAB4661102.1"/>
    </source>
</evidence>
<dbReference type="AlphaFoldDB" id="A0A6J6LHC1"/>
<dbReference type="GO" id="GO:0106300">
    <property type="term" value="P:protein-DNA covalent cross-linking repair"/>
    <property type="evidence" value="ECO:0007669"/>
    <property type="project" value="InterPro"/>
</dbReference>
<dbReference type="InterPro" id="IPR003738">
    <property type="entry name" value="SRAP"/>
</dbReference>
<dbReference type="SUPFAM" id="SSF143081">
    <property type="entry name" value="BB1717-like"/>
    <property type="match status" value="1"/>
</dbReference>
<dbReference type="GO" id="GO:0003697">
    <property type="term" value="F:single-stranded DNA binding"/>
    <property type="evidence" value="ECO:0007669"/>
    <property type="project" value="InterPro"/>
</dbReference>
<reference evidence="8" key="1">
    <citation type="submission" date="2020-05" db="EMBL/GenBank/DDBJ databases">
        <authorList>
            <person name="Chiriac C."/>
            <person name="Salcher M."/>
            <person name="Ghai R."/>
            <person name="Kavagutti S V."/>
        </authorList>
    </citation>
    <scope>NUCLEOTIDE SEQUENCE</scope>
</reference>
<keyword evidence="7" id="KW-0456">Lyase</keyword>
<evidence type="ECO:0000256" key="1">
    <source>
        <dbReference type="ARBA" id="ARBA00008136"/>
    </source>
</evidence>
<evidence type="ECO:0000256" key="5">
    <source>
        <dbReference type="ARBA" id="ARBA00023124"/>
    </source>
</evidence>